<dbReference type="GeneID" id="78275626"/>
<sequence>MEQENKKIIQFKNIVKKFDNQIILKGIDLDIYQNEFVTLLGPSGCGKTTLLRILGGFLEPDKGEVIFDGKDIAKLPPYKRELNTVFQKYALFPHMNVFDNIAFGLKIKKMSKDVIEQKVMKMLRLIGLEGYENKDVTLLSGGQQQRVAIARALVNEPNVLLLDEPLGALDLKLRKEMQYELKRIQQEVGITFIFVTHDQEEALTMSDKIVVMKEGEIQQVGSPQEIYNEPVNKYVAQFVGESNIIPGKMLKDKLVRFDDMNFDCVDVGFKENENVDIIIRPEDIDIVPLNQGKLTGTVENVLFKGVHYEVMVETVPGTHVTVNMHVNNNETNVVEKEDVRISANDFYLDIEDMKDWDESVLIARADAQAWSKETDEYFPIQKVDTDLKNEIGQYEVTFSTINGLSITRRIWVVDQRVVENKKANEAVSAFNFFKTVDEIKESMALDTDLKTWANAQGWKLDNEDEKVDLSVDYNFDPDTIKEGIYPMTFWTTGRELKIHTTDFVEEGKEVGLSFQPEDIHVMEKMGF</sequence>
<dbReference type="STRING" id="1862672.BO225_06670"/>
<keyword evidence="3 7" id="KW-0547">Nucleotide-binding</keyword>
<dbReference type="OrthoDB" id="9802264at2"/>
<evidence type="ECO:0000256" key="1">
    <source>
        <dbReference type="ARBA" id="ARBA00022448"/>
    </source>
</evidence>
<feature type="domain" description="ABC transporter" evidence="8">
    <location>
        <begin position="9"/>
        <end position="239"/>
    </location>
</feature>
<keyword evidence="10" id="KW-1185">Reference proteome</keyword>
<dbReference type="GO" id="GO:0016887">
    <property type="term" value="F:ATP hydrolysis activity"/>
    <property type="evidence" value="ECO:0007669"/>
    <property type="project" value="InterPro"/>
</dbReference>
<dbReference type="RefSeq" id="WP_076341494.1">
    <property type="nucleotide sequence ID" value="NZ_CAJTMI010000070.1"/>
</dbReference>
<dbReference type="InterPro" id="IPR008995">
    <property type="entry name" value="Mo/tungstate-bd_C_term_dom"/>
</dbReference>
<dbReference type="EMBL" id="MPKA01000067">
    <property type="protein sequence ID" value="OLU46157.1"/>
    <property type="molecule type" value="Genomic_DNA"/>
</dbReference>
<dbReference type="Gene3D" id="2.40.50.100">
    <property type="match status" value="1"/>
</dbReference>
<dbReference type="AlphaFoldDB" id="A0A1U7NM02"/>
<evidence type="ECO:0000256" key="3">
    <source>
        <dbReference type="ARBA" id="ARBA00022741"/>
    </source>
</evidence>
<evidence type="ECO:0000259" key="8">
    <source>
        <dbReference type="PROSITE" id="PS50893"/>
    </source>
</evidence>
<reference evidence="9 10" key="1">
    <citation type="submission" date="2016-11" db="EMBL/GenBank/DDBJ databases">
        <title>Description of two novel members of the family Erysipelotrichaceae: Ileibacterium lipovorans gen. nov., sp. nov. and Dubosiella newyorkensis, gen. nov., sp. nov.</title>
        <authorList>
            <person name="Cox L.M."/>
            <person name="Sohn J."/>
            <person name="Tyrrell K.L."/>
            <person name="Citron D.M."/>
            <person name="Lawson P.A."/>
            <person name="Patel N.B."/>
            <person name="Iizumi T."/>
            <person name="Perez-Perez G.I."/>
            <person name="Goldstein E.J."/>
            <person name="Blaser M.J."/>
        </authorList>
    </citation>
    <scope>NUCLEOTIDE SEQUENCE [LARGE SCALE GENOMIC DNA]</scope>
    <source>
        <strain evidence="9 10">NYU-BL-A4</strain>
    </source>
</reference>
<dbReference type="PANTHER" id="PTHR42781:SF4">
    <property type="entry name" value="SPERMIDINE_PUTRESCINE IMPORT ATP-BINDING PROTEIN POTA"/>
    <property type="match status" value="1"/>
</dbReference>
<dbReference type="InterPro" id="IPR017879">
    <property type="entry name" value="PotA_ATP-bd"/>
</dbReference>
<keyword evidence="5 7" id="KW-1278">Translocase</keyword>
<accession>A0A1U7NM02</accession>
<dbReference type="SUPFAM" id="SSF50331">
    <property type="entry name" value="MOP-like"/>
    <property type="match status" value="1"/>
</dbReference>
<dbReference type="InterPro" id="IPR050093">
    <property type="entry name" value="ABC_SmlMolc_Importer"/>
</dbReference>
<gene>
    <name evidence="7" type="primary">potA</name>
    <name evidence="9" type="ORF">BO225_06670</name>
</gene>
<dbReference type="PANTHER" id="PTHR42781">
    <property type="entry name" value="SPERMIDINE/PUTRESCINE IMPORT ATP-BINDING PROTEIN POTA"/>
    <property type="match status" value="1"/>
</dbReference>
<comment type="caution">
    <text evidence="9">The sequence shown here is derived from an EMBL/GenBank/DDBJ whole genome shotgun (WGS) entry which is preliminary data.</text>
</comment>
<dbReference type="Pfam" id="PF00005">
    <property type="entry name" value="ABC_tran"/>
    <property type="match status" value="1"/>
</dbReference>
<dbReference type="SMART" id="SM00382">
    <property type="entry name" value="AAA"/>
    <property type="match status" value="1"/>
</dbReference>
<dbReference type="Gene3D" id="3.40.50.300">
    <property type="entry name" value="P-loop containing nucleotide triphosphate hydrolases"/>
    <property type="match status" value="1"/>
</dbReference>
<organism evidence="9 10">
    <name type="scientific">Dubosiella newyorkensis</name>
    <dbReference type="NCBI Taxonomy" id="1862672"/>
    <lineage>
        <taxon>Bacteria</taxon>
        <taxon>Bacillati</taxon>
        <taxon>Bacillota</taxon>
        <taxon>Erysipelotrichia</taxon>
        <taxon>Erysipelotrichales</taxon>
        <taxon>Erysipelotrichaceae</taxon>
        <taxon>Dubosiella</taxon>
    </lineage>
</organism>
<dbReference type="InterPro" id="IPR003593">
    <property type="entry name" value="AAA+_ATPase"/>
</dbReference>
<dbReference type="InterPro" id="IPR027417">
    <property type="entry name" value="P-loop_NTPase"/>
</dbReference>
<dbReference type="PROSITE" id="PS50893">
    <property type="entry name" value="ABC_TRANSPORTER_2"/>
    <property type="match status" value="1"/>
</dbReference>
<dbReference type="NCBIfam" id="TIGR01187">
    <property type="entry name" value="potA"/>
    <property type="match status" value="1"/>
</dbReference>
<keyword evidence="1 7" id="KW-0813">Transport</keyword>
<dbReference type="InterPro" id="IPR013611">
    <property type="entry name" value="Transp-assoc_OB_typ2"/>
</dbReference>
<dbReference type="GO" id="GO:0005524">
    <property type="term" value="F:ATP binding"/>
    <property type="evidence" value="ECO:0007669"/>
    <property type="project" value="UniProtKB-KW"/>
</dbReference>
<evidence type="ECO:0000256" key="7">
    <source>
        <dbReference type="RuleBase" id="RU364083"/>
    </source>
</evidence>
<dbReference type="EC" id="7.6.2.11" evidence="7"/>
<evidence type="ECO:0000313" key="10">
    <source>
        <dbReference type="Proteomes" id="UP000186705"/>
    </source>
</evidence>
<protein>
    <recommendedName>
        <fullName evidence="7">Spermidine/putrescine import ATP-binding protein PotA</fullName>
        <ecNumber evidence="7">7.6.2.11</ecNumber>
    </recommendedName>
</protein>
<comment type="similarity">
    <text evidence="7">Belongs to the ABC transporter superfamily. Spermidine/putrescine importer (TC 3.A.1.11.1) family.</text>
</comment>
<keyword evidence="4 7" id="KW-0067">ATP-binding</keyword>
<dbReference type="InterPro" id="IPR003439">
    <property type="entry name" value="ABC_transporter-like_ATP-bd"/>
</dbReference>
<comment type="subunit">
    <text evidence="7">The complex is composed of two ATP-binding proteins (PotA), two transmembrane proteins (PotB and PotC) and a solute-binding protein (PotD).</text>
</comment>
<proteinExistence type="inferred from homology"/>
<dbReference type="Proteomes" id="UP000186705">
    <property type="component" value="Unassembled WGS sequence"/>
</dbReference>
<dbReference type="GO" id="GO:0043190">
    <property type="term" value="C:ATP-binding cassette (ABC) transporter complex"/>
    <property type="evidence" value="ECO:0007669"/>
    <property type="project" value="InterPro"/>
</dbReference>
<dbReference type="CDD" id="cd03300">
    <property type="entry name" value="ABC_PotA_N"/>
    <property type="match status" value="1"/>
</dbReference>
<evidence type="ECO:0000256" key="6">
    <source>
        <dbReference type="ARBA" id="ARBA00023136"/>
    </source>
</evidence>
<dbReference type="InterPro" id="IPR005893">
    <property type="entry name" value="PotA-like"/>
</dbReference>
<dbReference type="Pfam" id="PF08402">
    <property type="entry name" value="TOBE_2"/>
    <property type="match status" value="1"/>
</dbReference>
<dbReference type="InterPro" id="IPR017871">
    <property type="entry name" value="ABC_transporter-like_CS"/>
</dbReference>
<keyword evidence="6 7" id="KW-0472">Membrane</keyword>
<dbReference type="GO" id="GO:0015594">
    <property type="term" value="F:ABC-type putrescine transporter activity"/>
    <property type="evidence" value="ECO:0007669"/>
    <property type="project" value="InterPro"/>
</dbReference>
<comment type="catalytic activity">
    <reaction evidence="7">
        <text>ATP + H2O + polyamine-[polyamine-binding protein]Side 1 = ADP + phosphate + polyamineSide 2 + [polyamine-binding protein]Side 1.</text>
        <dbReference type="EC" id="7.6.2.11"/>
    </reaction>
</comment>
<evidence type="ECO:0000256" key="5">
    <source>
        <dbReference type="ARBA" id="ARBA00022967"/>
    </source>
</evidence>
<dbReference type="FunFam" id="3.40.50.300:FF:000133">
    <property type="entry name" value="Spermidine/putrescine import ATP-binding protein PotA"/>
    <property type="match status" value="1"/>
</dbReference>
<dbReference type="SUPFAM" id="SSF52540">
    <property type="entry name" value="P-loop containing nucleoside triphosphate hydrolases"/>
    <property type="match status" value="1"/>
</dbReference>
<comment type="function">
    <text evidence="7">Part of the ABC transporter complex PotABCD involved in spermidine/putrescine import. Responsible for energy coupling to the transport system.</text>
</comment>
<dbReference type="PROSITE" id="PS00211">
    <property type="entry name" value="ABC_TRANSPORTER_1"/>
    <property type="match status" value="1"/>
</dbReference>
<keyword evidence="2 7" id="KW-1003">Cell membrane</keyword>
<evidence type="ECO:0000256" key="2">
    <source>
        <dbReference type="ARBA" id="ARBA00022475"/>
    </source>
</evidence>
<name>A0A1U7NM02_9FIRM</name>
<evidence type="ECO:0000313" key="9">
    <source>
        <dbReference type="EMBL" id="OLU46157.1"/>
    </source>
</evidence>
<evidence type="ECO:0000256" key="4">
    <source>
        <dbReference type="ARBA" id="ARBA00022840"/>
    </source>
</evidence>